<feature type="domain" description="DNA mismatch repair proteins mutS family" evidence="11">
    <location>
        <begin position="1062"/>
        <end position="1078"/>
    </location>
</feature>
<feature type="region of interest" description="Disordered" evidence="10">
    <location>
        <begin position="69"/>
        <end position="95"/>
    </location>
</feature>
<keyword evidence="4 9" id="KW-0067">ATP-binding</keyword>
<dbReference type="EMBL" id="BLZA01000007">
    <property type="protein sequence ID" value="GHJ84168.1"/>
    <property type="molecule type" value="Genomic_DNA"/>
</dbReference>
<dbReference type="Pfam" id="PF05192">
    <property type="entry name" value="MutS_III"/>
    <property type="match status" value="1"/>
</dbReference>
<dbReference type="FunFam" id="1.10.1420.10:FF:000004">
    <property type="entry name" value="DNA mismatch repair protein Msh3"/>
    <property type="match status" value="1"/>
</dbReference>
<reference evidence="12" key="1">
    <citation type="submission" date="2020-07" db="EMBL/GenBank/DDBJ databases">
        <title>Draft Genome Sequence of a Deep-Sea Yeast, Naganishia (Cryptococcus) liquefaciens strain N6.</title>
        <authorList>
            <person name="Han Y.W."/>
            <person name="Kajitani R."/>
            <person name="Morimoto H."/>
            <person name="Parhat M."/>
            <person name="Tsubouchi H."/>
            <person name="Bakenova O."/>
            <person name="Ogata M."/>
            <person name="Argunhan B."/>
            <person name="Aoki R."/>
            <person name="Kajiwara S."/>
            <person name="Itoh T."/>
            <person name="Iwasaki H."/>
        </authorList>
    </citation>
    <scope>NUCLEOTIDE SEQUENCE</scope>
    <source>
        <strain evidence="12">N6</strain>
    </source>
</reference>
<protein>
    <recommendedName>
        <fullName evidence="9">DNA mismatch repair protein</fullName>
    </recommendedName>
</protein>
<dbReference type="InterPro" id="IPR016151">
    <property type="entry name" value="DNA_mismatch_repair_MutS_N"/>
</dbReference>
<dbReference type="PANTHER" id="PTHR11361:SF122">
    <property type="entry name" value="DNA MISMATCH REPAIR PROTEIN MSH3"/>
    <property type="match status" value="1"/>
</dbReference>
<dbReference type="FunFam" id="3.40.1170.10:FF:000004">
    <property type="entry name" value="DNA mismatch repair protein"/>
    <property type="match status" value="1"/>
</dbReference>
<evidence type="ECO:0000256" key="3">
    <source>
        <dbReference type="ARBA" id="ARBA00022763"/>
    </source>
</evidence>
<dbReference type="Gene3D" id="1.10.1420.10">
    <property type="match status" value="2"/>
</dbReference>
<dbReference type="GO" id="GO:0030983">
    <property type="term" value="F:mismatched DNA binding"/>
    <property type="evidence" value="ECO:0007669"/>
    <property type="project" value="UniProtKB-UniRule"/>
</dbReference>
<evidence type="ECO:0000256" key="5">
    <source>
        <dbReference type="ARBA" id="ARBA00023125"/>
    </source>
</evidence>
<dbReference type="PANTHER" id="PTHR11361">
    <property type="entry name" value="DNA MISMATCH REPAIR PROTEIN MUTS FAMILY MEMBER"/>
    <property type="match status" value="1"/>
</dbReference>
<comment type="subunit">
    <text evidence="8">Heterodimer consisting of MSH2-MSH3 (MutS beta). Forms a ternary complex with MutL alpha (MLH1-PMS1).</text>
</comment>
<evidence type="ECO:0000256" key="1">
    <source>
        <dbReference type="ARBA" id="ARBA00007094"/>
    </source>
</evidence>
<dbReference type="InterPro" id="IPR017261">
    <property type="entry name" value="DNA_mismatch_repair_MutS/MSH"/>
</dbReference>
<gene>
    <name evidence="12" type="ORF">NliqN6_0570</name>
</gene>
<dbReference type="GO" id="GO:0005524">
    <property type="term" value="F:ATP binding"/>
    <property type="evidence" value="ECO:0007669"/>
    <property type="project" value="UniProtKB-UniRule"/>
</dbReference>
<feature type="compositionally biased region" description="Polar residues" evidence="10">
    <location>
        <begin position="33"/>
        <end position="44"/>
    </location>
</feature>
<keyword evidence="3 9" id="KW-0227">DNA damage</keyword>
<feature type="compositionally biased region" description="Acidic residues" evidence="10">
    <location>
        <begin position="46"/>
        <end position="55"/>
    </location>
</feature>
<evidence type="ECO:0000256" key="6">
    <source>
        <dbReference type="ARBA" id="ARBA00023204"/>
    </source>
</evidence>
<feature type="region of interest" description="Disordered" evidence="10">
    <location>
        <begin position="165"/>
        <end position="218"/>
    </location>
</feature>
<dbReference type="Proteomes" id="UP000620104">
    <property type="component" value="Unassembled WGS sequence"/>
</dbReference>
<keyword evidence="5 9" id="KW-0238">DNA-binding</keyword>
<accession>A0A8H3TNS1</accession>
<feature type="region of interest" description="Disordered" evidence="10">
    <location>
        <begin position="259"/>
        <end position="293"/>
    </location>
</feature>
<dbReference type="InterPro" id="IPR007695">
    <property type="entry name" value="DNA_mismatch_repair_MutS-lik_N"/>
</dbReference>
<proteinExistence type="inferred from homology"/>
<evidence type="ECO:0000256" key="4">
    <source>
        <dbReference type="ARBA" id="ARBA00022840"/>
    </source>
</evidence>
<feature type="compositionally biased region" description="Low complexity" evidence="10">
    <location>
        <begin position="267"/>
        <end position="282"/>
    </location>
</feature>
<feature type="compositionally biased region" description="Polar residues" evidence="10">
    <location>
        <begin position="7"/>
        <end position="17"/>
    </location>
</feature>
<dbReference type="PIRSF" id="PIRSF037677">
    <property type="entry name" value="DNA_mis_repair_Msh6"/>
    <property type="match status" value="1"/>
</dbReference>
<evidence type="ECO:0000256" key="8">
    <source>
        <dbReference type="ARBA" id="ARBA00025902"/>
    </source>
</evidence>
<dbReference type="GO" id="GO:0006298">
    <property type="term" value="P:mismatch repair"/>
    <property type="evidence" value="ECO:0007669"/>
    <property type="project" value="InterPro"/>
</dbReference>
<dbReference type="Pfam" id="PF05188">
    <property type="entry name" value="MutS_II"/>
    <property type="match status" value="1"/>
</dbReference>
<comment type="caution">
    <text evidence="12">The sequence shown here is derived from an EMBL/GenBank/DDBJ whole genome shotgun (WGS) entry which is preliminary data.</text>
</comment>
<dbReference type="InterPro" id="IPR027417">
    <property type="entry name" value="P-loop_NTPase"/>
</dbReference>
<comment type="function">
    <text evidence="7">Component of the post-replicative DNA mismatch repair system (MMR). Heterodimerizes with MSH2 to form MutS beta, which binds to DNA mismatches thereby initiating DNA repair. MSH3 provides substrate-binding and substrate specificity to the complex. When bound, the MutS beta heterodimer bends the DNA helix and shields approximately 20 base pairs. Acts mainly to repair insertion-deletion loops (IDLs) from 2 to 13 nucleotides in size, but can also repair base-base and single insertion-deletion mismatches that occur during replication. After mismatch binding, forms a ternary complex with the MutL alpha heterodimer, which is thought to be responsible for directing the downstream MMR events, including strand discrimination, excision, and resynthesis. ATP binding and hydrolysis play a pivotal role in mismatch repair functions.</text>
</comment>
<dbReference type="PROSITE" id="PS00486">
    <property type="entry name" value="DNA_MISMATCH_REPAIR_2"/>
    <property type="match status" value="1"/>
</dbReference>
<keyword evidence="13" id="KW-1185">Reference proteome</keyword>
<evidence type="ECO:0000256" key="10">
    <source>
        <dbReference type="SAM" id="MobiDB-lite"/>
    </source>
</evidence>
<dbReference type="InterPro" id="IPR045076">
    <property type="entry name" value="MutS"/>
</dbReference>
<feature type="compositionally biased region" description="Basic and acidic residues" evidence="10">
    <location>
        <begin position="197"/>
        <end position="207"/>
    </location>
</feature>
<dbReference type="SMART" id="SM00533">
    <property type="entry name" value="MUTSd"/>
    <property type="match status" value="1"/>
</dbReference>
<evidence type="ECO:0000256" key="7">
    <source>
        <dbReference type="ARBA" id="ARBA00025373"/>
    </source>
</evidence>
<sequence length="1221" mass="134396">MPPKAKSTLSTQQSISTYFAKPTSPNPKRKRSPAQSAPDVSTNADEPIDIDEFDDDDDLSIQYLAEPVEKKPRLSTSASPNIISLKETEESSNTAVRPVDSFFNKNAIQDSAGHRRALAVRQANDAARSGAKKALGKYKLSNDVRSVSSLPSGVAFDDYRVSGTQATSGAELSERENMNADPEGGASQASPTQLQQKRHEAWQKRLEGPSGLVPRRRSLNLDEAEAREARAALAAARGEEYVPDANENDLQQDELQDIGDVANPTGSKSASTKLSKAAAAKPIKGKGKKKEDVGPSGLTYTPLEKQFMEIKAANPDCLLLVEVGYKYKFHGEDAKIASKELGIACFPLRNFYSASIPTHRLHIHVKKLVQLGYKVGVVRQTETAALKAIGDNRNKPFERKLTNLYTSATYVDDSSLLDFTSNAVSAGPSAQAATNAFLCLTESSAGGIGTDDRVHISLLAVIASTGEVVYDDFVDSHLRTELETRLAHLEPTEILIPSNTLSKQTEKLLNSFAGVSRSSVHLKIRLEKSQFPMSLPAAREIIVGFYDREASKEGSRSPIEVADSDDEFEFGPRTRRSVDFELRTEFHRMKLLDRLPKQLIMVLAASLKHLDRFGLADALLHIETFAQFSARAHMILSANCLESLEIFRNQTDYSEHGSLLWLLDHCKTKGGRRMLREWIGRPLTTVEPLVQRLDSVKEILHKPSVAIEKLKGLLTNQPDMQRGLSRIQYGKATPNEVATLLLAFKRIATEFEHNVALPKAALLAEVVSSLPKIRKDVELFLSEIDIRQARSDSTENLFTNPDKFPAIQDAKDCIAATQHELDEHLKTIRKQVKQPKLEYITVAGIEHLVELRLKQAVPDVWVKISSTKHVARYHTPFILNKAKELEQGKETLHAAASAAFLEFQREIALKYEGLRNVAVKLATFDCLLSFAIVAANEGYSRPEYVPESSLVIKGGRHPMAEAFNEDVLFVPNDIKFDHDGKKVMIITGPNMAGKSTVVRATALICIMAQIGSYVPATAATLGLHDAIFTRMGAADELSKGQSTFMVELTETSKILREASRRSLVILDELGRGTSTHDGTAIAYGVLDRLANMGCNTMFITHFPSLCRDIVHKYPTICENYYMNFAEVEMKDGSKEIVFLYRLVSGLATRSFGVWVGKLAGLPQVVLDRAQAKGDELRLRQITKLVDHVLTNAANASNAVPVPASQAIEVLAGAKSILTKVL</sequence>
<keyword evidence="6 9" id="KW-0234">DNA repair</keyword>
<dbReference type="GO" id="GO:0140664">
    <property type="term" value="F:ATP-dependent DNA damage sensor activity"/>
    <property type="evidence" value="ECO:0007669"/>
    <property type="project" value="InterPro"/>
</dbReference>
<evidence type="ECO:0000313" key="13">
    <source>
        <dbReference type="Proteomes" id="UP000620104"/>
    </source>
</evidence>
<dbReference type="Gene3D" id="3.40.50.300">
    <property type="entry name" value="P-loop containing nucleotide triphosphate hydrolases"/>
    <property type="match status" value="1"/>
</dbReference>
<evidence type="ECO:0000313" key="12">
    <source>
        <dbReference type="EMBL" id="GHJ84168.1"/>
    </source>
</evidence>
<evidence type="ECO:0000259" key="11">
    <source>
        <dbReference type="PROSITE" id="PS00486"/>
    </source>
</evidence>
<dbReference type="SUPFAM" id="SSF52540">
    <property type="entry name" value="P-loop containing nucleoside triphosphate hydrolases"/>
    <property type="match status" value="1"/>
</dbReference>
<dbReference type="Gene3D" id="3.30.420.110">
    <property type="entry name" value="MutS, connector domain"/>
    <property type="match status" value="1"/>
</dbReference>
<dbReference type="OrthoDB" id="121051at2759"/>
<name>A0A8H3TNS1_9TREE</name>
<comment type="similarity">
    <text evidence="1">Belongs to the DNA mismatch repair MutS family. MSH3 subfamily.</text>
</comment>
<dbReference type="GO" id="GO:0005634">
    <property type="term" value="C:nucleus"/>
    <property type="evidence" value="ECO:0007669"/>
    <property type="project" value="TreeGrafter"/>
</dbReference>
<dbReference type="SUPFAM" id="SSF55271">
    <property type="entry name" value="DNA repair protein MutS, domain I"/>
    <property type="match status" value="1"/>
</dbReference>
<feature type="region of interest" description="Disordered" evidence="10">
    <location>
        <begin position="1"/>
        <end position="55"/>
    </location>
</feature>
<dbReference type="GO" id="GO:0006312">
    <property type="term" value="P:mitotic recombination"/>
    <property type="evidence" value="ECO:0007669"/>
    <property type="project" value="TreeGrafter"/>
</dbReference>
<dbReference type="Pfam" id="PF00488">
    <property type="entry name" value="MutS_V"/>
    <property type="match status" value="1"/>
</dbReference>
<dbReference type="InterPro" id="IPR036678">
    <property type="entry name" value="MutS_con_dom_sf"/>
</dbReference>
<dbReference type="Gene3D" id="3.40.1170.10">
    <property type="entry name" value="DNA repair protein MutS, domain I"/>
    <property type="match status" value="1"/>
</dbReference>
<organism evidence="12 13">
    <name type="scientific">Naganishia liquefaciens</name>
    <dbReference type="NCBI Taxonomy" id="104408"/>
    <lineage>
        <taxon>Eukaryota</taxon>
        <taxon>Fungi</taxon>
        <taxon>Dikarya</taxon>
        <taxon>Basidiomycota</taxon>
        <taxon>Agaricomycotina</taxon>
        <taxon>Tremellomycetes</taxon>
        <taxon>Filobasidiales</taxon>
        <taxon>Filobasidiaceae</taxon>
        <taxon>Naganishia</taxon>
    </lineage>
</organism>
<evidence type="ECO:0000256" key="9">
    <source>
        <dbReference type="PIRNR" id="PIRNR037677"/>
    </source>
</evidence>
<dbReference type="InterPro" id="IPR000432">
    <property type="entry name" value="DNA_mismatch_repair_MutS_C"/>
</dbReference>
<keyword evidence="2 9" id="KW-0547">Nucleotide-binding</keyword>
<dbReference type="SUPFAM" id="SSF48334">
    <property type="entry name" value="DNA repair protein MutS, domain III"/>
    <property type="match status" value="1"/>
</dbReference>
<dbReference type="InterPro" id="IPR007860">
    <property type="entry name" value="DNA_mmatch_repair_MutS_con_dom"/>
</dbReference>
<dbReference type="InterPro" id="IPR007696">
    <property type="entry name" value="DNA_mismatch_repair_MutS_core"/>
</dbReference>
<dbReference type="AlphaFoldDB" id="A0A8H3TNS1"/>
<dbReference type="InterPro" id="IPR036187">
    <property type="entry name" value="DNA_mismatch_repair_MutS_sf"/>
</dbReference>
<dbReference type="NCBIfam" id="NF003810">
    <property type="entry name" value="PRK05399.1"/>
    <property type="match status" value="1"/>
</dbReference>
<dbReference type="SMART" id="SM00534">
    <property type="entry name" value="MUTSac"/>
    <property type="match status" value="1"/>
</dbReference>
<dbReference type="Pfam" id="PF01624">
    <property type="entry name" value="MutS_I"/>
    <property type="match status" value="1"/>
</dbReference>
<evidence type="ECO:0000256" key="2">
    <source>
        <dbReference type="ARBA" id="ARBA00022741"/>
    </source>
</evidence>